<name>A0A8J1USP9_OWEFU</name>
<comment type="caution">
    <text evidence="8">The sequence shown here is derived from an EMBL/GenBank/DDBJ whole genome shotgun (WGS) entry which is preliminary data.</text>
</comment>
<dbReference type="GO" id="GO:0004089">
    <property type="term" value="F:carbonate dehydratase activity"/>
    <property type="evidence" value="ECO:0007669"/>
    <property type="project" value="UniProtKB-EC"/>
</dbReference>
<protein>
    <recommendedName>
        <fullName evidence="2">carbonic anhydrase</fullName>
        <ecNumber evidence="2">4.2.1.1</ecNumber>
    </recommendedName>
</protein>
<evidence type="ECO:0000256" key="5">
    <source>
        <dbReference type="ARBA" id="ARBA00023239"/>
    </source>
</evidence>
<dbReference type="SUPFAM" id="SSF51069">
    <property type="entry name" value="Carbonic anhydrase"/>
    <property type="match status" value="2"/>
</dbReference>
<evidence type="ECO:0000259" key="7">
    <source>
        <dbReference type="PROSITE" id="PS51144"/>
    </source>
</evidence>
<dbReference type="CDD" id="cd00326">
    <property type="entry name" value="alpha_CA"/>
    <property type="match status" value="1"/>
</dbReference>
<dbReference type="OrthoDB" id="429145at2759"/>
<dbReference type="EC" id="4.2.1.1" evidence="2"/>
<dbReference type="PROSITE" id="PS51144">
    <property type="entry name" value="ALPHA_CA_2"/>
    <property type="match status" value="2"/>
</dbReference>
<dbReference type="PANTHER" id="PTHR18952:SF265">
    <property type="entry name" value="CARBONIC ANHYDRASE"/>
    <property type="match status" value="1"/>
</dbReference>
<accession>A0A8J1USP9</accession>
<feature type="domain" description="Alpha-carbonic anhydrase" evidence="7">
    <location>
        <begin position="346"/>
        <end position="465"/>
    </location>
</feature>
<dbReference type="EMBL" id="CAIIXF020000003">
    <property type="protein sequence ID" value="CAH1780136.1"/>
    <property type="molecule type" value="Genomic_DNA"/>
</dbReference>
<evidence type="ECO:0000256" key="1">
    <source>
        <dbReference type="ARBA" id="ARBA00010718"/>
    </source>
</evidence>
<evidence type="ECO:0000256" key="6">
    <source>
        <dbReference type="ARBA" id="ARBA00048348"/>
    </source>
</evidence>
<evidence type="ECO:0000313" key="8">
    <source>
        <dbReference type="EMBL" id="CAH1780136.1"/>
    </source>
</evidence>
<gene>
    <name evidence="8" type="ORF">OFUS_LOCUS6866</name>
</gene>
<evidence type="ECO:0000256" key="2">
    <source>
        <dbReference type="ARBA" id="ARBA00012925"/>
    </source>
</evidence>
<comment type="catalytic activity">
    <reaction evidence="6">
        <text>hydrogencarbonate + H(+) = CO2 + H2O</text>
        <dbReference type="Rhea" id="RHEA:10748"/>
        <dbReference type="ChEBI" id="CHEBI:15377"/>
        <dbReference type="ChEBI" id="CHEBI:15378"/>
        <dbReference type="ChEBI" id="CHEBI:16526"/>
        <dbReference type="ChEBI" id="CHEBI:17544"/>
        <dbReference type="EC" id="4.2.1.1"/>
    </reaction>
</comment>
<evidence type="ECO:0000256" key="3">
    <source>
        <dbReference type="ARBA" id="ARBA00022723"/>
    </source>
</evidence>
<dbReference type="InterPro" id="IPR001148">
    <property type="entry name" value="CA_dom"/>
</dbReference>
<keyword evidence="5" id="KW-0456">Lyase</keyword>
<evidence type="ECO:0000256" key="4">
    <source>
        <dbReference type="ARBA" id="ARBA00022833"/>
    </source>
</evidence>
<keyword evidence="4" id="KW-0862">Zinc</keyword>
<dbReference type="InterPro" id="IPR023561">
    <property type="entry name" value="Carbonic_anhydrase_a-class"/>
</dbReference>
<dbReference type="PANTHER" id="PTHR18952">
    <property type="entry name" value="CARBONIC ANHYDRASE"/>
    <property type="match status" value="1"/>
</dbReference>
<keyword evidence="9" id="KW-1185">Reference proteome</keyword>
<sequence length="465" mass="52571">MVLLVAILYLIGVFHITEGKECDAKAQCTGLPSPRLSPINIVTNGTVCKPFPPLVVQEHGQERGYKWQPCSNLEFQKEGNGKVKLDTSSCDLTVRGGGLIGEYDVNIIVFHTYGSEHTVNGKHFPIEMHLGNRIKWGNPLCATISYVSVMFEISPEDNKKWTRFIKSIDYPASIDQLRIQQLLPRNMNSFYRYYGSPTCPAKNPDGSVLKPTDEVAIWTIFKDTISISERQLRDFRSIMGYDPHYTATPKDMLPLQDINGRSTYEACDQDKFCNLANGNEDTNLDNASKMCDYIIKGRVFDKCGSAELHLEENSVRIGLKTCGFELIDGLQTEDFYSVLHMDLISTFEDQRQSMELHIVSKNGNPNAPECIQFTNLIFVFELTDEDNSKWKFLIDVLDQAKQDRSVVDLETFSLRSLLPDNMHDFTSSFGNQNDPLYSESARWLVFASPISISESQMNKISGALQ</sequence>
<dbReference type="Proteomes" id="UP000749559">
    <property type="component" value="Unassembled WGS sequence"/>
</dbReference>
<dbReference type="InterPro" id="IPR036398">
    <property type="entry name" value="CA_dom_sf"/>
</dbReference>
<dbReference type="Gene3D" id="3.10.200.10">
    <property type="entry name" value="Alpha carbonic anhydrase"/>
    <property type="match status" value="2"/>
</dbReference>
<dbReference type="SMART" id="SM01057">
    <property type="entry name" value="Carb_anhydrase"/>
    <property type="match status" value="1"/>
</dbReference>
<keyword evidence="3" id="KW-0479">Metal-binding</keyword>
<evidence type="ECO:0000313" key="9">
    <source>
        <dbReference type="Proteomes" id="UP000749559"/>
    </source>
</evidence>
<dbReference type="Pfam" id="PF00194">
    <property type="entry name" value="Carb_anhydrase"/>
    <property type="match status" value="2"/>
</dbReference>
<dbReference type="GO" id="GO:0008270">
    <property type="term" value="F:zinc ion binding"/>
    <property type="evidence" value="ECO:0007669"/>
    <property type="project" value="InterPro"/>
</dbReference>
<proteinExistence type="inferred from homology"/>
<feature type="domain" description="Alpha-carbonic anhydrase" evidence="7">
    <location>
        <begin position="12"/>
        <end position="267"/>
    </location>
</feature>
<reference evidence="8" key="1">
    <citation type="submission" date="2022-03" db="EMBL/GenBank/DDBJ databases">
        <authorList>
            <person name="Martin C."/>
        </authorList>
    </citation>
    <scope>NUCLEOTIDE SEQUENCE</scope>
</reference>
<comment type="similarity">
    <text evidence="1">Belongs to the alpha-carbonic anhydrase family.</text>
</comment>
<dbReference type="AlphaFoldDB" id="A0A8J1USP9"/>
<organism evidence="8 9">
    <name type="scientific">Owenia fusiformis</name>
    <name type="common">Polychaete worm</name>
    <dbReference type="NCBI Taxonomy" id="6347"/>
    <lineage>
        <taxon>Eukaryota</taxon>
        <taxon>Metazoa</taxon>
        <taxon>Spiralia</taxon>
        <taxon>Lophotrochozoa</taxon>
        <taxon>Annelida</taxon>
        <taxon>Polychaeta</taxon>
        <taxon>Sedentaria</taxon>
        <taxon>Canalipalpata</taxon>
        <taxon>Sabellida</taxon>
        <taxon>Oweniida</taxon>
        <taxon>Oweniidae</taxon>
        <taxon>Owenia</taxon>
    </lineage>
</organism>